<dbReference type="AlphaFoldDB" id="A0A953N632"/>
<comment type="caution">
    <text evidence="1">The sequence shown here is derived from an EMBL/GenBank/DDBJ whole genome shotgun (WGS) entry which is preliminary data.</text>
</comment>
<protein>
    <submittedName>
        <fullName evidence="1">DsrE family protein</fullName>
    </submittedName>
</protein>
<dbReference type="EMBL" id="JAHXRI010000001">
    <property type="protein sequence ID" value="MBZ1349270.1"/>
    <property type="molecule type" value="Genomic_DNA"/>
</dbReference>
<dbReference type="Gene3D" id="3.40.1260.10">
    <property type="entry name" value="DsrEFH-like"/>
    <property type="match status" value="1"/>
</dbReference>
<name>A0A953N632_9BURK</name>
<dbReference type="InterPro" id="IPR027396">
    <property type="entry name" value="DsrEFH-like"/>
</dbReference>
<dbReference type="InterPro" id="IPR003787">
    <property type="entry name" value="Sulphur_relay_DsrE/F-like"/>
</dbReference>
<sequence length="124" mass="13305">MMRLVIQLWQSGTHDAQHSATPFMIAASAAAMDVEVCIHALGSSVELFEQSNHARHTPVAPLGRALSAYIDDALRSGVRVALCSTAMRDRALAPADMIPDATEIIGMVSMLELALDPTCKVLVY</sequence>
<reference evidence="1" key="1">
    <citation type="submission" date="2021-07" db="EMBL/GenBank/DDBJ databases">
        <title>New genus and species of the family Alcaligenaceae.</title>
        <authorList>
            <person name="Hahn M.W."/>
        </authorList>
    </citation>
    <scope>NUCLEOTIDE SEQUENCE</scope>
    <source>
        <strain evidence="1">LF4-65</strain>
    </source>
</reference>
<proteinExistence type="predicted"/>
<dbReference type="SUPFAM" id="SSF75169">
    <property type="entry name" value="DsrEFH-like"/>
    <property type="match status" value="1"/>
</dbReference>
<accession>A0A953N632</accession>
<organism evidence="1 2">
    <name type="scientific">Zwartia hollandica</name>
    <dbReference type="NCBI Taxonomy" id="324606"/>
    <lineage>
        <taxon>Bacteria</taxon>
        <taxon>Pseudomonadati</taxon>
        <taxon>Pseudomonadota</taxon>
        <taxon>Betaproteobacteria</taxon>
        <taxon>Burkholderiales</taxon>
        <taxon>Alcaligenaceae</taxon>
        <taxon>Zwartia</taxon>
    </lineage>
</organism>
<evidence type="ECO:0000313" key="1">
    <source>
        <dbReference type="EMBL" id="MBZ1349270.1"/>
    </source>
</evidence>
<dbReference type="Pfam" id="PF02635">
    <property type="entry name" value="DsrE"/>
    <property type="match status" value="1"/>
</dbReference>
<gene>
    <name evidence="1" type="ORF">KZZ10_01295</name>
</gene>
<keyword evidence="2" id="KW-1185">Reference proteome</keyword>
<dbReference type="RefSeq" id="WP_259659680.1">
    <property type="nucleotide sequence ID" value="NZ_JAHXRI010000001.1"/>
</dbReference>
<dbReference type="Proteomes" id="UP000739565">
    <property type="component" value="Unassembled WGS sequence"/>
</dbReference>
<evidence type="ECO:0000313" key="2">
    <source>
        <dbReference type="Proteomes" id="UP000739565"/>
    </source>
</evidence>